<protein>
    <submittedName>
        <fullName evidence="2">Heterokaryon incompatibility protein-domain-containing protein</fullName>
    </submittedName>
</protein>
<organism evidence="2 3">
    <name type="scientific">Lasiosphaeria ovina</name>
    <dbReference type="NCBI Taxonomy" id="92902"/>
    <lineage>
        <taxon>Eukaryota</taxon>
        <taxon>Fungi</taxon>
        <taxon>Dikarya</taxon>
        <taxon>Ascomycota</taxon>
        <taxon>Pezizomycotina</taxon>
        <taxon>Sordariomycetes</taxon>
        <taxon>Sordariomycetidae</taxon>
        <taxon>Sordariales</taxon>
        <taxon>Lasiosphaeriaceae</taxon>
        <taxon>Lasiosphaeria</taxon>
    </lineage>
</organism>
<dbReference type="AlphaFoldDB" id="A0AAE0MYZ6"/>
<evidence type="ECO:0000313" key="2">
    <source>
        <dbReference type="EMBL" id="KAK3361538.1"/>
    </source>
</evidence>
<proteinExistence type="predicted"/>
<dbReference type="EMBL" id="JAULSN010000011">
    <property type="protein sequence ID" value="KAK3361538.1"/>
    <property type="molecule type" value="Genomic_DNA"/>
</dbReference>
<dbReference type="PANTHER" id="PTHR24148:SF64">
    <property type="entry name" value="HETEROKARYON INCOMPATIBILITY DOMAIN-CONTAINING PROTEIN"/>
    <property type="match status" value="1"/>
</dbReference>
<feature type="domain" description="Heterokaryon incompatibility" evidence="1">
    <location>
        <begin position="52"/>
        <end position="215"/>
    </location>
</feature>
<comment type="caution">
    <text evidence="2">The sequence shown here is derived from an EMBL/GenBank/DDBJ whole genome shotgun (WGS) entry which is preliminary data.</text>
</comment>
<dbReference type="Pfam" id="PF06985">
    <property type="entry name" value="HET"/>
    <property type="match status" value="1"/>
</dbReference>
<name>A0AAE0MYZ6_9PEZI</name>
<reference evidence="2" key="1">
    <citation type="journal article" date="2023" name="Mol. Phylogenet. Evol.">
        <title>Genome-scale phylogeny and comparative genomics of the fungal order Sordariales.</title>
        <authorList>
            <person name="Hensen N."/>
            <person name="Bonometti L."/>
            <person name="Westerberg I."/>
            <person name="Brannstrom I.O."/>
            <person name="Guillou S."/>
            <person name="Cros-Aarteil S."/>
            <person name="Calhoun S."/>
            <person name="Haridas S."/>
            <person name="Kuo A."/>
            <person name="Mondo S."/>
            <person name="Pangilinan J."/>
            <person name="Riley R."/>
            <person name="LaButti K."/>
            <person name="Andreopoulos B."/>
            <person name="Lipzen A."/>
            <person name="Chen C."/>
            <person name="Yan M."/>
            <person name="Daum C."/>
            <person name="Ng V."/>
            <person name="Clum A."/>
            <person name="Steindorff A."/>
            <person name="Ohm R.A."/>
            <person name="Martin F."/>
            <person name="Silar P."/>
            <person name="Natvig D.O."/>
            <person name="Lalanne C."/>
            <person name="Gautier V."/>
            <person name="Ament-Velasquez S.L."/>
            <person name="Kruys A."/>
            <person name="Hutchinson M.I."/>
            <person name="Powell A.J."/>
            <person name="Barry K."/>
            <person name="Miller A.N."/>
            <person name="Grigoriev I.V."/>
            <person name="Debuchy R."/>
            <person name="Gladieux P."/>
            <person name="Hiltunen Thoren M."/>
            <person name="Johannesson H."/>
        </authorList>
    </citation>
    <scope>NUCLEOTIDE SEQUENCE</scope>
    <source>
        <strain evidence="2">CBS 958.72</strain>
    </source>
</reference>
<evidence type="ECO:0000259" key="1">
    <source>
        <dbReference type="Pfam" id="PF06985"/>
    </source>
</evidence>
<reference evidence="2" key="2">
    <citation type="submission" date="2023-06" db="EMBL/GenBank/DDBJ databases">
        <authorList>
            <consortium name="Lawrence Berkeley National Laboratory"/>
            <person name="Haridas S."/>
            <person name="Hensen N."/>
            <person name="Bonometti L."/>
            <person name="Westerberg I."/>
            <person name="Brannstrom I.O."/>
            <person name="Guillou S."/>
            <person name="Cros-Aarteil S."/>
            <person name="Calhoun S."/>
            <person name="Kuo A."/>
            <person name="Mondo S."/>
            <person name="Pangilinan J."/>
            <person name="Riley R."/>
            <person name="Labutti K."/>
            <person name="Andreopoulos B."/>
            <person name="Lipzen A."/>
            <person name="Chen C."/>
            <person name="Yanf M."/>
            <person name="Daum C."/>
            <person name="Ng V."/>
            <person name="Clum A."/>
            <person name="Steindorff A."/>
            <person name="Ohm R."/>
            <person name="Martin F."/>
            <person name="Silar P."/>
            <person name="Natvig D."/>
            <person name="Lalanne C."/>
            <person name="Gautier V."/>
            <person name="Ament-Velasquez S.L."/>
            <person name="Kruys A."/>
            <person name="Hutchinson M.I."/>
            <person name="Powell A.J."/>
            <person name="Barry K."/>
            <person name="Miller A.N."/>
            <person name="Grigoriev I.V."/>
            <person name="Debuchy R."/>
            <person name="Gladieux P."/>
            <person name="Thoren M.H."/>
            <person name="Johannesson H."/>
        </authorList>
    </citation>
    <scope>NUCLEOTIDE SEQUENCE</scope>
    <source>
        <strain evidence="2">CBS 958.72</strain>
    </source>
</reference>
<gene>
    <name evidence="2" type="ORF">B0T24DRAFT_724718</name>
</gene>
<evidence type="ECO:0000313" key="3">
    <source>
        <dbReference type="Proteomes" id="UP001287356"/>
    </source>
</evidence>
<dbReference type="PANTHER" id="PTHR24148">
    <property type="entry name" value="ANKYRIN REPEAT DOMAIN-CONTAINING PROTEIN 39 HOMOLOG-RELATED"/>
    <property type="match status" value="1"/>
</dbReference>
<accession>A0AAE0MYZ6</accession>
<dbReference type="InterPro" id="IPR010730">
    <property type="entry name" value="HET"/>
</dbReference>
<dbReference type="InterPro" id="IPR052895">
    <property type="entry name" value="HetReg/Transcr_Mod"/>
</dbReference>
<keyword evidence="3" id="KW-1185">Reference proteome</keyword>
<sequence>MDVWNLHLAHDLYKPLEGTLPLRVLQLHPGPVSAPIKCELIVTQLQQIENEYEATSYTWGSAADPLLMECNGLAMRIQRNAFDMLAHLRHPDRPRVVWIDAICINQSDIEERSQQVSMMHHIYSSAVSVVVWLGPAADNSHLAVEFAASLDPARYIDELGAVLKFGNSVAARDAFRDKTYFFDVEPASAHDRELAAALVAFINRPWFNRVWVQQEATACRDTHVLCGPDTVSWDQVFALAWILMPRHTASWPDYFPHSYQESQSNLVSVRSIQSSRWIRFRRSDEDVHGMTVSSLADVILQGNSYAATDPRDKIFALRNVCHGDFNRWAPGADYRIPWEILYIETSLALLTNGWLPSLSRAGRARHPPNSVLPSWVHDYRRLDASVLQSNPELIDHFEWAAGGFSPSSTGVTPVLTIAARKRELPKHHRRKLDREHMSETLRNFKGRTKQLLQSYIGIRCLMMDEIVYVGQTVFDYIHKRGEARFRERPSFKHCLDCIQHDLDHLDTRLSGTYMNGDSVLEAYRLTLITATGHHGELVGAEYTREHWDSWDRWLMSDDDNNNDNDADHNNTAQNPTVPLLAEAFLNSGALFNFRFATTKHGYLCLVAAMVQVHDVVAIIKGCPLPVVLRPWTPPTTPSAKSAATTNDSTSKKTDDGYFELIGDAYVHGMMANQVACINTELGCKASPTPAQREKVMQAAQRNNGEVWDELGLGGNYTEVLDTIGMRWVNLV</sequence>
<dbReference type="Proteomes" id="UP001287356">
    <property type="component" value="Unassembled WGS sequence"/>
</dbReference>